<dbReference type="Proteomes" id="UP001396334">
    <property type="component" value="Unassembled WGS sequence"/>
</dbReference>
<accession>A0ABR2QI38</accession>
<organism evidence="1 2">
    <name type="scientific">Hibiscus sabdariffa</name>
    <name type="common">roselle</name>
    <dbReference type="NCBI Taxonomy" id="183260"/>
    <lineage>
        <taxon>Eukaryota</taxon>
        <taxon>Viridiplantae</taxon>
        <taxon>Streptophyta</taxon>
        <taxon>Embryophyta</taxon>
        <taxon>Tracheophyta</taxon>
        <taxon>Spermatophyta</taxon>
        <taxon>Magnoliopsida</taxon>
        <taxon>eudicotyledons</taxon>
        <taxon>Gunneridae</taxon>
        <taxon>Pentapetalae</taxon>
        <taxon>rosids</taxon>
        <taxon>malvids</taxon>
        <taxon>Malvales</taxon>
        <taxon>Malvaceae</taxon>
        <taxon>Malvoideae</taxon>
        <taxon>Hibiscus</taxon>
    </lineage>
</organism>
<name>A0ABR2QI38_9ROSI</name>
<evidence type="ECO:0008006" key="3">
    <source>
        <dbReference type="Google" id="ProtNLM"/>
    </source>
</evidence>
<reference evidence="1 2" key="1">
    <citation type="journal article" date="2024" name="G3 (Bethesda)">
        <title>Genome assembly of Hibiscus sabdariffa L. provides insights into metabolisms of medicinal natural products.</title>
        <authorList>
            <person name="Kim T."/>
        </authorList>
    </citation>
    <scope>NUCLEOTIDE SEQUENCE [LARGE SCALE GENOMIC DNA]</scope>
    <source>
        <strain evidence="1">TK-2024</strain>
        <tissue evidence="1">Old leaves</tissue>
    </source>
</reference>
<dbReference type="EMBL" id="JBBPBN010000037">
    <property type="protein sequence ID" value="KAK9000338.1"/>
    <property type="molecule type" value="Genomic_DNA"/>
</dbReference>
<comment type="caution">
    <text evidence="1">The sequence shown here is derived from an EMBL/GenBank/DDBJ whole genome shotgun (WGS) entry which is preliminary data.</text>
</comment>
<keyword evidence="2" id="KW-1185">Reference proteome</keyword>
<proteinExistence type="predicted"/>
<evidence type="ECO:0000313" key="1">
    <source>
        <dbReference type="EMBL" id="KAK9000338.1"/>
    </source>
</evidence>
<sequence length="75" mass="8550">MLKFLKTIQINKITVDVFSTTHTDNKKTVKEDEFKKLLTEILWTIMLQLEDNPITVSSSSVVHESLESSSSILQP</sequence>
<evidence type="ECO:0000313" key="2">
    <source>
        <dbReference type="Proteomes" id="UP001396334"/>
    </source>
</evidence>
<protein>
    <recommendedName>
        <fullName evidence="3">EF-hand domain-containing protein</fullName>
    </recommendedName>
</protein>
<gene>
    <name evidence="1" type="ORF">V6N11_080840</name>
</gene>